<evidence type="ECO:0000256" key="7">
    <source>
        <dbReference type="ARBA" id="ARBA00023136"/>
    </source>
</evidence>
<feature type="transmembrane region" description="Helical" evidence="8">
    <location>
        <begin position="323"/>
        <end position="345"/>
    </location>
</feature>
<dbReference type="GO" id="GO:0016020">
    <property type="term" value="C:membrane"/>
    <property type="evidence" value="ECO:0007669"/>
    <property type="project" value="UniProtKB-SubCell"/>
</dbReference>
<dbReference type="KEGG" id="nnv:QNH39_12705"/>
<feature type="transmembrane region" description="Helical" evidence="8">
    <location>
        <begin position="202"/>
        <end position="219"/>
    </location>
</feature>
<keyword evidence="7 8" id="KW-0472">Membrane</keyword>
<evidence type="ECO:0000256" key="5">
    <source>
        <dbReference type="ARBA" id="ARBA00022692"/>
    </source>
</evidence>
<protein>
    <submittedName>
        <fullName evidence="9">Endospore germination permease</fullName>
    </submittedName>
</protein>
<reference evidence="9" key="1">
    <citation type="submission" date="2023-05" db="EMBL/GenBank/DDBJ databases">
        <title>Comparative genomics of Bacillaceae isolates and their secondary metabolite potential.</title>
        <authorList>
            <person name="Song L."/>
            <person name="Nielsen L.J."/>
            <person name="Mohite O."/>
            <person name="Xu X."/>
            <person name="Weber T."/>
            <person name="Kovacs A.T."/>
        </authorList>
    </citation>
    <scope>NUCLEOTIDE SEQUENCE</scope>
    <source>
        <strain evidence="9">XLM17</strain>
    </source>
</reference>
<keyword evidence="6 8" id="KW-1133">Transmembrane helix</keyword>
<evidence type="ECO:0000256" key="8">
    <source>
        <dbReference type="SAM" id="Phobius"/>
    </source>
</evidence>
<accession>A0AA95MYS5</accession>
<name>A0AA95MYS5_9BACI</name>
<feature type="transmembrane region" description="Helical" evidence="8">
    <location>
        <begin position="12"/>
        <end position="42"/>
    </location>
</feature>
<evidence type="ECO:0000256" key="2">
    <source>
        <dbReference type="ARBA" id="ARBA00007998"/>
    </source>
</evidence>
<dbReference type="EMBL" id="CP126114">
    <property type="protein sequence ID" value="WHY88638.1"/>
    <property type="molecule type" value="Genomic_DNA"/>
</dbReference>
<comment type="similarity">
    <text evidence="2">Belongs to the amino acid-polyamine-organocation (APC) superfamily. Spore germination protein (SGP) (TC 2.A.3.9) family.</text>
</comment>
<evidence type="ECO:0000256" key="4">
    <source>
        <dbReference type="ARBA" id="ARBA00022544"/>
    </source>
</evidence>
<dbReference type="GO" id="GO:0009847">
    <property type="term" value="P:spore germination"/>
    <property type="evidence" value="ECO:0007669"/>
    <property type="project" value="InterPro"/>
</dbReference>
<dbReference type="Pfam" id="PF03845">
    <property type="entry name" value="Spore_permease"/>
    <property type="match status" value="1"/>
</dbReference>
<feature type="transmembrane region" description="Helical" evidence="8">
    <location>
        <begin position="357"/>
        <end position="376"/>
    </location>
</feature>
<dbReference type="PANTHER" id="PTHR34975:SF2">
    <property type="entry name" value="SPORE GERMINATION PROTEIN A2"/>
    <property type="match status" value="1"/>
</dbReference>
<feature type="transmembrane region" description="Helical" evidence="8">
    <location>
        <begin position="96"/>
        <end position="116"/>
    </location>
</feature>
<feature type="transmembrane region" description="Helical" evidence="8">
    <location>
        <begin position="273"/>
        <end position="294"/>
    </location>
</feature>
<keyword evidence="10" id="KW-1185">Reference proteome</keyword>
<keyword evidence="5 8" id="KW-0812">Transmembrane</keyword>
<dbReference type="PANTHER" id="PTHR34975">
    <property type="entry name" value="SPORE GERMINATION PROTEIN A2"/>
    <property type="match status" value="1"/>
</dbReference>
<evidence type="ECO:0000256" key="6">
    <source>
        <dbReference type="ARBA" id="ARBA00022989"/>
    </source>
</evidence>
<comment type="subcellular location">
    <subcellularLocation>
        <location evidence="1">Membrane</location>
        <topology evidence="1">Multi-pass membrane protein</topology>
    </subcellularLocation>
</comment>
<proteinExistence type="inferred from homology"/>
<dbReference type="Proteomes" id="UP001178288">
    <property type="component" value="Chromosome"/>
</dbReference>
<feature type="transmembrane region" description="Helical" evidence="8">
    <location>
        <begin position="136"/>
        <end position="157"/>
    </location>
</feature>
<dbReference type="NCBIfam" id="TIGR00912">
    <property type="entry name" value="2A0309"/>
    <property type="match status" value="1"/>
</dbReference>
<evidence type="ECO:0000313" key="10">
    <source>
        <dbReference type="Proteomes" id="UP001178288"/>
    </source>
</evidence>
<evidence type="ECO:0000313" key="9">
    <source>
        <dbReference type="EMBL" id="WHY88638.1"/>
    </source>
</evidence>
<evidence type="ECO:0000256" key="3">
    <source>
        <dbReference type="ARBA" id="ARBA00022448"/>
    </source>
</evidence>
<feature type="transmembrane region" description="Helical" evidence="8">
    <location>
        <begin position="388"/>
        <end position="409"/>
    </location>
</feature>
<organism evidence="9 10">
    <name type="scientific">Neobacillus novalis</name>
    <dbReference type="NCBI Taxonomy" id="220687"/>
    <lineage>
        <taxon>Bacteria</taxon>
        <taxon>Bacillati</taxon>
        <taxon>Bacillota</taxon>
        <taxon>Bacilli</taxon>
        <taxon>Bacillales</taxon>
        <taxon>Bacillaceae</taxon>
        <taxon>Neobacillus</taxon>
    </lineage>
</organism>
<feature type="transmembrane region" description="Helical" evidence="8">
    <location>
        <begin position="163"/>
        <end position="190"/>
    </location>
</feature>
<dbReference type="AlphaFoldDB" id="A0AA95MYS5"/>
<dbReference type="RefSeq" id="WP_283935922.1">
    <property type="nucleotide sequence ID" value="NZ_CP126114.1"/>
</dbReference>
<evidence type="ECO:0000256" key="1">
    <source>
        <dbReference type="ARBA" id="ARBA00004141"/>
    </source>
</evidence>
<keyword evidence="3" id="KW-0813">Transport</keyword>
<dbReference type="InterPro" id="IPR004761">
    <property type="entry name" value="Spore_GerAB"/>
</dbReference>
<keyword evidence="4" id="KW-0309">Germination</keyword>
<feature type="transmembrane region" description="Helical" evidence="8">
    <location>
        <begin position="239"/>
        <end position="261"/>
    </location>
</feature>
<gene>
    <name evidence="9" type="ORF">QNH39_12705</name>
</gene>
<feature type="transmembrane region" description="Helical" evidence="8">
    <location>
        <begin position="63"/>
        <end position="84"/>
    </location>
</feature>
<sequence>MFNGTKREILIFPIVSSFFTAIAAPCYFHLISFLQPAFFIFLKRYYIKINKEVRIMHDKGKITAYQMALMIYPTIYATAVLMVPEITGQYVGRDSWAAPILGSLNGFFTAYVLYKLHKMYPNESLIQYSKHIIGPFLSKILGLFYLFFFLYMCGFILKEYSFFIGISLLPKTPMIAIIGSVVIMASLAITGGVEILGRASQLFVPIFILPIPIFTIMLLKDLDPKNVLPILEHGLLPLLQGSAAPQAWFSEVFLISMFLPFLKDPEKGLKWSFISLFAVLLSLVSLNLLTTFLFGEMTASYTFPVFKAVRIISLSDFFEHLEAGIITIWILGAYIKITVFYYALVLGTAQWLNLSDFKPIVLPFGLLISLFAIWEFANLQEQFEFSKFIFPFYVPFMLTVLPTILLIIAKIRTRNTMKKEPPRISNY</sequence>